<proteinExistence type="predicted"/>
<protein>
    <submittedName>
        <fullName evidence="4">Peptidase</fullName>
    </submittedName>
</protein>
<dbReference type="Proteomes" id="UP000029040">
    <property type="component" value="Unassembled WGS sequence"/>
</dbReference>
<organism evidence="4 5">
    <name type="scientific">Bifidobacterium pullorum subsp. saeculare DSM 6531 = LMG 14934</name>
    <dbReference type="NCBI Taxonomy" id="1437611"/>
    <lineage>
        <taxon>Bacteria</taxon>
        <taxon>Bacillati</taxon>
        <taxon>Actinomycetota</taxon>
        <taxon>Actinomycetes</taxon>
        <taxon>Bifidobacteriales</taxon>
        <taxon>Bifidobacteriaceae</taxon>
        <taxon>Bifidobacterium</taxon>
    </lineage>
</organism>
<evidence type="ECO:0000313" key="4">
    <source>
        <dbReference type="EMBL" id="KFI85529.1"/>
    </source>
</evidence>
<feature type="compositionally biased region" description="Basic and acidic residues" evidence="1">
    <location>
        <begin position="370"/>
        <end position="387"/>
    </location>
</feature>
<sequence length="420" mass="44229">MGRKRVFGIGVVAVAMMLGGLSVAPIAVADETATSDVVASEVAVRAENDEFRLDFATPNVDPQAMLPGMMVWMTAHINPIAASEGDWSIYLYPKAGGPWRQLAEVDLDSNGDWNGETGGRVIIPTDLAPGEYVLQLAIPNTGGYTDGNQEITVLEPPTPIMEVHTRLNTTPFVMAGNLIPNGFYTLQWLDADNDVVASEEHVQADNDGLIMRDFAPLAGRTGTYAFAVYREGFDAPAGSVSFTLANGAPLMPSIEGAGDSTGDTSGEGVSTAAQGDEFTITGKGAEPNTTYWLWLHSEPVLLGAVVTDTSGAFNTTVKIPADTTPGNHNIYLTIDKEGYTPVAELDLEVTPAKSGDTSAQPETKPSDQSGDAHTRSEATPSDDEKKALPDTGAGIVVVLGVLVVSAVIGVGFHLARRIVR</sequence>
<keyword evidence="2" id="KW-0812">Transmembrane</keyword>
<keyword evidence="2" id="KW-1133">Transmembrane helix</keyword>
<name>A0A087CQH9_9BIFI</name>
<dbReference type="AlphaFoldDB" id="A0A087CQH9"/>
<gene>
    <name evidence="4" type="ORF">BSAE_1382</name>
</gene>
<comment type="caution">
    <text evidence="4">The sequence shown here is derived from an EMBL/GenBank/DDBJ whole genome shotgun (WGS) entry which is preliminary data.</text>
</comment>
<evidence type="ECO:0000313" key="5">
    <source>
        <dbReference type="Proteomes" id="UP000029040"/>
    </source>
</evidence>
<feature type="chain" id="PRO_5001819647" evidence="3">
    <location>
        <begin position="30"/>
        <end position="420"/>
    </location>
</feature>
<feature type="region of interest" description="Disordered" evidence="1">
    <location>
        <begin position="352"/>
        <end position="387"/>
    </location>
</feature>
<evidence type="ECO:0000256" key="1">
    <source>
        <dbReference type="SAM" id="MobiDB-lite"/>
    </source>
</evidence>
<reference evidence="4 5" key="1">
    <citation type="submission" date="2014-03" db="EMBL/GenBank/DDBJ databases">
        <title>Genomics of Bifidobacteria.</title>
        <authorList>
            <person name="Ventura M."/>
            <person name="Milani C."/>
            <person name="Lugli G.A."/>
        </authorList>
    </citation>
    <scope>NUCLEOTIDE SEQUENCE [LARGE SCALE GENOMIC DNA]</scope>
    <source>
        <strain evidence="4 5">LMG 14934</strain>
    </source>
</reference>
<accession>A0A087CQH9</accession>
<feature type="signal peptide" evidence="3">
    <location>
        <begin position="1"/>
        <end position="29"/>
    </location>
</feature>
<feature type="transmembrane region" description="Helical" evidence="2">
    <location>
        <begin position="393"/>
        <end position="415"/>
    </location>
</feature>
<dbReference type="RefSeq" id="WP_033508842.1">
    <property type="nucleotide sequence ID" value="NZ_JDTM01000004.1"/>
</dbReference>
<keyword evidence="2" id="KW-0472">Membrane</keyword>
<keyword evidence="3" id="KW-0732">Signal</keyword>
<evidence type="ECO:0000256" key="2">
    <source>
        <dbReference type="SAM" id="Phobius"/>
    </source>
</evidence>
<dbReference type="EMBL" id="JGZM01000008">
    <property type="protein sequence ID" value="KFI85529.1"/>
    <property type="molecule type" value="Genomic_DNA"/>
</dbReference>
<evidence type="ECO:0000256" key="3">
    <source>
        <dbReference type="SAM" id="SignalP"/>
    </source>
</evidence>
<feature type="compositionally biased region" description="Polar residues" evidence="1">
    <location>
        <begin position="355"/>
        <end position="369"/>
    </location>
</feature>